<accession>A0ABR3JTV3</accession>
<organism evidence="2 3">
    <name type="scientific">Hohenbuehelia grisea</name>
    <dbReference type="NCBI Taxonomy" id="104357"/>
    <lineage>
        <taxon>Eukaryota</taxon>
        <taxon>Fungi</taxon>
        <taxon>Dikarya</taxon>
        <taxon>Basidiomycota</taxon>
        <taxon>Agaricomycotina</taxon>
        <taxon>Agaricomycetes</taxon>
        <taxon>Agaricomycetidae</taxon>
        <taxon>Agaricales</taxon>
        <taxon>Pleurotineae</taxon>
        <taxon>Pleurotaceae</taxon>
        <taxon>Hohenbuehelia</taxon>
    </lineage>
</organism>
<reference evidence="3" key="1">
    <citation type="submission" date="2024-06" db="EMBL/GenBank/DDBJ databases">
        <title>Multi-omics analyses provide insights into the biosynthesis of the anticancer antibiotic pleurotin in Hohenbuehelia grisea.</title>
        <authorList>
            <person name="Weaver J.A."/>
            <person name="Alberti F."/>
        </authorList>
    </citation>
    <scope>NUCLEOTIDE SEQUENCE [LARGE SCALE GENOMIC DNA]</scope>
    <source>
        <strain evidence="3">T-177</strain>
    </source>
</reference>
<sequence length="116" mass="12842">MAIIHFAFSRLRPGVSAADKEKIIAEAQAIVAVMSVPGMKRISVGPPLDAARTQGYDFALTADFENIDGFNAYLPNPDHLRLMKLMKNYTDDTELDLLLGKSLLTYQIDTSRQAKL</sequence>
<name>A0ABR3JTV3_9AGAR</name>
<dbReference type="EMBL" id="JASNQZ010000003">
    <property type="protein sequence ID" value="KAL0959268.1"/>
    <property type="molecule type" value="Genomic_DNA"/>
</dbReference>
<dbReference type="SMART" id="SM00886">
    <property type="entry name" value="Dabb"/>
    <property type="match status" value="1"/>
</dbReference>
<evidence type="ECO:0000313" key="2">
    <source>
        <dbReference type="EMBL" id="KAL0959268.1"/>
    </source>
</evidence>
<dbReference type="PROSITE" id="PS51502">
    <property type="entry name" value="S_R_A_B_BARREL"/>
    <property type="match status" value="1"/>
</dbReference>
<dbReference type="SUPFAM" id="SSF54909">
    <property type="entry name" value="Dimeric alpha+beta barrel"/>
    <property type="match status" value="1"/>
</dbReference>
<protein>
    <recommendedName>
        <fullName evidence="1">Stress-response A/B barrel domain-containing protein</fullName>
    </recommendedName>
</protein>
<feature type="domain" description="Stress-response A/B barrel" evidence="1">
    <location>
        <begin position="3"/>
        <end position="97"/>
    </location>
</feature>
<comment type="caution">
    <text evidence="2">The sequence shown here is derived from an EMBL/GenBank/DDBJ whole genome shotgun (WGS) entry which is preliminary data.</text>
</comment>
<evidence type="ECO:0000259" key="1">
    <source>
        <dbReference type="PROSITE" id="PS51502"/>
    </source>
</evidence>
<evidence type="ECO:0000313" key="3">
    <source>
        <dbReference type="Proteomes" id="UP001556367"/>
    </source>
</evidence>
<dbReference type="Proteomes" id="UP001556367">
    <property type="component" value="Unassembled WGS sequence"/>
</dbReference>
<dbReference type="Pfam" id="PF07876">
    <property type="entry name" value="Dabb"/>
    <property type="match status" value="1"/>
</dbReference>
<gene>
    <name evidence="2" type="ORF">HGRIS_014538</name>
</gene>
<proteinExistence type="predicted"/>
<dbReference type="Gene3D" id="3.30.70.100">
    <property type="match status" value="1"/>
</dbReference>
<keyword evidence="3" id="KW-1185">Reference proteome</keyword>
<dbReference type="InterPro" id="IPR013097">
    <property type="entry name" value="Dabb"/>
</dbReference>
<dbReference type="InterPro" id="IPR011008">
    <property type="entry name" value="Dimeric_a/b-barrel"/>
</dbReference>